<feature type="compositionally biased region" description="Basic and acidic residues" evidence="15">
    <location>
        <begin position="1061"/>
        <end position="1081"/>
    </location>
</feature>
<feature type="compositionally biased region" description="Basic and acidic residues" evidence="15">
    <location>
        <begin position="235"/>
        <end position="251"/>
    </location>
</feature>
<evidence type="ECO:0000256" key="7">
    <source>
        <dbReference type="ARBA" id="ARBA00022884"/>
    </source>
</evidence>
<dbReference type="InterPro" id="IPR012677">
    <property type="entry name" value="Nucleotide-bd_a/b_plait_sf"/>
</dbReference>
<feature type="region of interest" description="Disordered" evidence="15">
    <location>
        <begin position="346"/>
        <end position="421"/>
    </location>
</feature>
<feature type="compositionally biased region" description="Basic and acidic residues" evidence="15">
    <location>
        <begin position="454"/>
        <end position="467"/>
    </location>
</feature>
<dbReference type="GO" id="GO:0003723">
    <property type="term" value="F:RNA binding"/>
    <property type="evidence" value="ECO:0007669"/>
    <property type="project" value="UniProtKB-UniRule"/>
</dbReference>
<dbReference type="SMART" id="SM00317">
    <property type="entry name" value="SET"/>
    <property type="match status" value="1"/>
</dbReference>
<comment type="catalytic activity">
    <reaction evidence="13">
        <text>N(6),N(6)-dimethyl-L-lysyl(4)-[histone H3] + S-adenosyl-L-methionine = N(6),N(6),N(6)-trimethyl-L-lysyl(4)-[histone H3] + S-adenosyl-L-homocysteine + H(+)</text>
        <dbReference type="Rhea" id="RHEA:60272"/>
        <dbReference type="Rhea" id="RHEA-COMP:15537"/>
        <dbReference type="Rhea" id="RHEA-COMP:15540"/>
        <dbReference type="ChEBI" id="CHEBI:15378"/>
        <dbReference type="ChEBI" id="CHEBI:57856"/>
        <dbReference type="ChEBI" id="CHEBI:59789"/>
        <dbReference type="ChEBI" id="CHEBI:61961"/>
        <dbReference type="ChEBI" id="CHEBI:61976"/>
    </reaction>
</comment>
<keyword evidence="5" id="KW-0949">S-adenosyl-L-methionine</keyword>
<evidence type="ECO:0000256" key="8">
    <source>
        <dbReference type="ARBA" id="ARBA00023015"/>
    </source>
</evidence>
<evidence type="ECO:0000256" key="2">
    <source>
        <dbReference type="ARBA" id="ARBA00012182"/>
    </source>
</evidence>
<evidence type="ECO:0000256" key="14">
    <source>
        <dbReference type="PROSITE-ProRule" id="PRU00176"/>
    </source>
</evidence>
<dbReference type="EMBL" id="JAWJWE010000004">
    <property type="protein sequence ID" value="KAK6636533.1"/>
    <property type="molecule type" value="Genomic_DNA"/>
</dbReference>
<dbReference type="Gene3D" id="3.30.70.330">
    <property type="match status" value="1"/>
</dbReference>
<comment type="caution">
    <text evidence="19">The sequence shown here is derived from an EMBL/GenBank/DDBJ whole genome shotgun (WGS) entry which is preliminary data.</text>
</comment>
<feature type="region of interest" description="Disordered" evidence="15">
    <location>
        <begin position="1050"/>
        <end position="1081"/>
    </location>
</feature>
<proteinExistence type="predicted"/>
<feature type="region of interest" description="Disordered" evidence="15">
    <location>
        <begin position="235"/>
        <end position="322"/>
    </location>
</feature>
<feature type="compositionally biased region" description="Pro residues" evidence="15">
    <location>
        <begin position="702"/>
        <end position="712"/>
    </location>
</feature>
<feature type="region of interest" description="Disordered" evidence="15">
    <location>
        <begin position="560"/>
        <end position="613"/>
    </location>
</feature>
<dbReference type="PROSITE" id="PS50280">
    <property type="entry name" value="SET"/>
    <property type="match status" value="1"/>
</dbReference>
<evidence type="ECO:0000259" key="18">
    <source>
        <dbReference type="PROSITE" id="PS50868"/>
    </source>
</evidence>
<dbReference type="InterPro" id="IPR044570">
    <property type="entry name" value="Set1-like"/>
</dbReference>
<keyword evidence="9" id="KW-0804">Transcription</keyword>
<dbReference type="GO" id="GO:0140999">
    <property type="term" value="F:histone H3K4 trimethyltransferase activity"/>
    <property type="evidence" value="ECO:0007669"/>
    <property type="project" value="UniProtKB-EC"/>
</dbReference>
<dbReference type="SMART" id="SM01291">
    <property type="entry name" value="N-SET"/>
    <property type="match status" value="1"/>
</dbReference>
<dbReference type="PANTHER" id="PTHR45814:SF2">
    <property type="entry name" value="HISTONE-LYSINE N-METHYLTRANSFERASE SETD1"/>
    <property type="match status" value="1"/>
</dbReference>
<feature type="domain" description="RRM" evidence="16">
    <location>
        <begin position="95"/>
        <end position="168"/>
    </location>
</feature>
<feature type="compositionally biased region" description="Low complexity" evidence="15">
    <location>
        <begin position="913"/>
        <end position="933"/>
    </location>
</feature>
<dbReference type="InterPro" id="IPR046341">
    <property type="entry name" value="SET_dom_sf"/>
</dbReference>
<feature type="compositionally biased region" description="Acidic residues" evidence="15">
    <location>
        <begin position="934"/>
        <end position="945"/>
    </location>
</feature>
<name>A0AAN8P3W2_POLSC</name>
<comment type="catalytic activity">
    <reaction evidence="11">
        <text>L-lysyl(4)-[histone H3] + 3 S-adenosyl-L-methionine = N(6),N(6),N(6)-trimethyl-L-lysyl(4)-[histone H3] + 3 S-adenosyl-L-homocysteine + 3 H(+)</text>
        <dbReference type="Rhea" id="RHEA:60260"/>
        <dbReference type="Rhea" id="RHEA-COMP:15537"/>
        <dbReference type="Rhea" id="RHEA-COMP:15547"/>
        <dbReference type="ChEBI" id="CHEBI:15378"/>
        <dbReference type="ChEBI" id="CHEBI:29969"/>
        <dbReference type="ChEBI" id="CHEBI:57856"/>
        <dbReference type="ChEBI" id="CHEBI:59789"/>
        <dbReference type="ChEBI" id="CHEBI:61961"/>
        <dbReference type="EC" id="2.1.1.354"/>
    </reaction>
</comment>
<reference evidence="19 20" key="1">
    <citation type="submission" date="2023-10" db="EMBL/GenBank/DDBJ databases">
        <title>Genomes of two closely related lineages of the louse Polyplax serrata with different host specificities.</title>
        <authorList>
            <person name="Martinu J."/>
            <person name="Tarabai H."/>
            <person name="Stefka J."/>
            <person name="Hypsa V."/>
        </authorList>
    </citation>
    <scope>NUCLEOTIDE SEQUENCE [LARGE SCALE GENOMIC DNA]</scope>
    <source>
        <strain evidence="19">HR10_N</strain>
    </source>
</reference>
<dbReference type="PROSITE" id="PS50868">
    <property type="entry name" value="POST_SET"/>
    <property type="match status" value="1"/>
</dbReference>
<dbReference type="PROSITE" id="PS50102">
    <property type="entry name" value="RRM"/>
    <property type="match status" value="1"/>
</dbReference>
<evidence type="ECO:0000256" key="10">
    <source>
        <dbReference type="ARBA" id="ARBA00023242"/>
    </source>
</evidence>
<dbReference type="InterPro" id="IPR003616">
    <property type="entry name" value="Post-SET_dom"/>
</dbReference>
<feature type="compositionally biased region" description="Low complexity" evidence="15">
    <location>
        <begin position="287"/>
        <end position="301"/>
    </location>
</feature>
<evidence type="ECO:0000313" key="19">
    <source>
        <dbReference type="EMBL" id="KAK6636533.1"/>
    </source>
</evidence>
<evidence type="ECO:0000313" key="20">
    <source>
        <dbReference type="Proteomes" id="UP001372834"/>
    </source>
</evidence>
<keyword evidence="10" id="KW-0539">Nucleus</keyword>
<dbReference type="CDD" id="cd12304">
    <property type="entry name" value="RRM_Set1"/>
    <property type="match status" value="1"/>
</dbReference>
<dbReference type="SUPFAM" id="SSF54928">
    <property type="entry name" value="RNA-binding domain, RBD"/>
    <property type="match status" value="1"/>
</dbReference>
<feature type="region of interest" description="Disordered" evidence="15">
    <location>
        <begin position="968"/>
        <end position="1025"/>
    </location>
</feature>
<keyword evidence="6" id="KW-0156">Chromatin regulator</keyword>
<comment type="catalytic activity">
    <reaction evidence="12">
        <text>N(6)-methyl-L-lysyl(4)-[histone H3] + S-adenosyl-L-methionine = N(6),N(6)-dimethyl-L-lysyl(4)-[histone H3] + S-adenosyl-L-homocysteine + H(+)</text>
        <dbReference type="Rhea" id="RHEA:60268"/>
        <dbReference type="Rhea" id="RHEA-COMP:15540"/>
        <dbReference type="Rhea" id="RHEA-COMP:15543"/>
        <dbReference type="ChEBI" id="CHEBI:15378"/>
        <dbReference type="ChEBI" id="CHEBI:57856"/>
        <dbReference type="ChEBI" id="CHEBI:59789"/>
        <dbReference type="ChEBI" id="CHEBI:61929"/>
        <dbReference type="ChEBI" id="CHEBI:61976"/>
    </reaction>
</comment>
<dbReference type="SMART" id="SM00360">
    <property type="entry name" value="RRM"/>
    <property type="match status" value="1"/>
</dbReference>
<comment type="subcellular location">
    <subcellularLocation>
        <location evidence="1">Nucleus</location>
    </subcellularLocation>
</comment>
<accession>A0AAN8P3W2</accession>
<feature type="region of interest" description="Disordered" evidence="15">
    <location>
        <begin position="444"/>
        <end position="520"/>
    </location>
</feature>
<dbReference type="Pfam" id="PF00076">
    <property type="entry name" value="RRM_1"/>
    <property type="match status" value="1"/>
</dbReference>
<feature type="compositionally biased region" description="Basic and acidic residues" evidence="15">
    <location>
        <begin position="260"/>
        <end position="285"/>
    </location>
</feature>
<feature type="region of interest" description="Disordered" evidence="15">
    <location>
        <begin position="702"/>
        <end position="732"/>
    </location>
</feature>
<sequence>MESRGHHHHHGSHGHNIHNTKGKNYKMLADPFIVKGAAKLYRYDGLVPGDPSYPPVTPKDPRPPLTWIWARMETLDLPVPRFKIDLNYVGEPPSLEVTVSNLNDNIDKQFLTDMVNKFGEQEELVIYYHPVTNKHLGLARIVFMEVASAKQCVASLNNKSVMGKQLQVFLDPFGEECRKKYTDLTTEKKPVVPEVDKQNSIVVDKSGLDSKMTEDTSEKVLSEKTHAKSKDLDYYSPRYNDEKWDSRDGKKKEKRCKRDKYRDKERDRDRDKREDSYGRTSHRSDFTSNSTPTPNSSVASSDLGYGTAPSESSYPNFSHPPPTHIPPLNHVVGGVYSSYPPPSAPFPPPYHGAHQSGYAPPPPTQHWPPSHWDPHWAPPIHRPVQQQSHNWSHPRPPEFMSPPPSQTYTNSTKKNSVEEENTLDLDTRIELLLKGKGIAPPFLQFGMSDESENEDGKSNDIKKESPKSRKHGKTVKEDVPSKQNPSPPPLPPGDEPPPPPPTPSPSPPIDPDAPLSIPPSPFLSEEIYHYWHDVAIENILKAKLKELEEAEGMVSKLHLESDKVSEISSSEDEILYGEPSESPKQANRKKSKDDKNDDQMSLSSLSSGEEKIEDMSSVNNFIPTDLYSSYTNHFNSNLYNSASNHFVDQHQNSSHNHFMPPSNNFVNFMHQPQNFGNDPYFWRGSYVPGYPPMVNNLQNVPNFPPHFPPPNGPYQGSLSKRGGEDKQRDRENPHVATIHAVFTKITNDVKAILKRDFNKRMIEMTAFKKYEAWWDEEEQNHKNQTTNIAATVETDKEVKEKVEVKEEKKKVTTETLLNSILDSNFDSVNYNATSGGFGLGFRAALPKMPSFRRKLKVPSPTRMDEEDSHQSDAKNKEIDSDQEEMVKLSDSESQNQDIPTGVMRKRSSKLRASSSESSEFSESSDTFSDISMTESDDSSDEEERIEMDAEEFRNEFLDAIDMVELERLRSKTPVGRMTPVPMESVSDEDESEDLSQPPKTPDIHLSDTEEVPLTPSPKHKSKKNSAMEALAALGLDEFVGEIKIKERKAIKRAKSPSPIRVDTRTDGEENMKEDLRSSHIKKSDKNNYKDYTVTDLIKDKIKDRTNELNDKRKKQKLEIINGDHFSEKVMGGDLVESVSKLTPEKSKKEENMDVDVDDEPSRSSPESQIQIEHSYSLPRDRDPSSSNSPSSENELKKKQEVFTRDHDYTSKAKSPLTPKLDDNKFGKSTAKEIKKSSEKLISHLLDTYLKPEKVVPVKYKERNLIEEMTVLYEFLTKGIDAEDIGYLKRSYDSMLADESQAYWLNDTHWVDHPVTDLSSGIPSKKARVHSTGSARTQGYYKIDAVEKMRHKHHYNKTVNQQNGGTAHGIRGVADLVKGVNAASREARSNQRRLLTAFGTATDSDLLKFNQLKFRKKQLKFSKSDIHDWGLFAMEPIAADEMVIEYVGQMVRPFLADFREKEYEKRGIGSSYLFRIDLETIIDATKCGNLARFINHSCNPNCYAKIITIEGQKKIVIYSKKDIKVDEEITYDYKFPIEEEKIPCLCGAAQCKGYLN</sequence>
<feature type="domain" description="Post-SET" evidence="18">
    <location>
        <begin position="1539"/>
        <end position="1555"/>
    </location>
</feature>
<evidence type="ECO:0000256" key="6">
    <source>
        <dbReference type="ARBA" id="ARBA00022853"/>
    </source>
</evidence>
<gene>
    <name evidence="19" type="ORF">RUM43_010195</name>
</gene>
<dbReference type="SMART" id="SM00508">
    <property type="entry name" value="PostSET"/>
    <property type="match status" value="1"/>
</dbReference>
<dbReference type="EC" id="2.1.1.354" evidence="2"/>
<organism evidence="19 20">
    <name type="scientific">Polyplax serrata</name>
    <name type="common">Common mouse louse</name>
    <dbReference type="NCBI Taxonomy" id="468196"/>
    <lineage>
        <taxon>Eukaryota</taxon>
        <taxon>Metazoa</taxon>
        <taxon>Ecdysozoa</taxon>
        <taxon>Arthropoda</taxon>
        <taxon>Hexapoda</taxon>
        <taxon>Insecta</taxon>
        <taxon>Pterygota</taxon>
        <taxon>Neoptera</taxon>
        <taxon>Paraneoptera</taxon>
        <taxon>Psocodea</taxon>
        <taxon>Troctomorpha</taxon>
        <taxon>Phthiraptera</taxon>
        <taxon>Anoplura</taxon>
        <taxon>Polyplacidae</taxon>
        <taxon>Polyplax</taxon>
    </lineage>
</organism>
<feature type="compositionally biased region" description="Pro residues" evidence="15">
    <location>
        <begin position="485"/>
        <end position="520"/>
    </location>
</feature>
<dbReference type="Pfam" id="PF11764">
    <property type="entry name" value="N-SET"/>
    <property type="match status" value="1"/>
</dbReference>
<feature type="compositionally biased region" description="Polar residues" evidence="15">
    <location>
        <begin position="1162"/>
        <end position="1173"/>
    </location>
</feature>
<dbReference type="GO" id="GO:0032259">
    <property type="term" value="P:methylation"/>
    <property type="evidence" value="ECO:0007669"/>
    <property type="project" value="UniProtKB-KW"/>
</dbReference>
<protein>
    <recommendedName>
        <fullName evidence="2">[histone H3]-lysine(4) N-trimethyltransferase</fullName>
        <ecNumber evidence="2">2.1.1.354</ecNumber>
    </recommendedName>
</protein>
<dbReference type="InterPro" id="IPR000504">
    <property type="entry name" value="RRM_dom"/>
</dbReference>
<feature type="region of interest" description="Disordered" evidence="15">
    <location>
        <begin position="1102"/>
        <end position="1224"/>
    </location>
</feature>
<evidence type="ECO:0000259" key="17">
    <source>
        <dbReference type="PROSITE" id="PS50280"/>
    </source>
</evidence>
<keyword evidence="7 14" id="KW-0694">RNA-binding</keyword>
<evidence type="ECO:0000256" key="9">
    <source>
        <dbReference type="ARBA" id="ARBA00023163"/>
    </source>
</evidence>
<keyword evidence="8" id="KW-0805">Transcription regulation</keyword>
<feature type="region of interest" description="Disordered" evidence="15">
    <location>
        <begin position="1"/>
        <end position="20"/>
    </location>
</feature>
<dbReference type="Pfam" id="PF00856">
    <property type="entry name" value="SET"/>
    <property type="match status" value="1"/>
</dbReference>
<dbReference type="Proteomes" id="UP001372834">
    <property type="component" value="Unassembled WGS sequence"/>
</dbReference>
<feature type="domain" description="SET" evidence="17">
    <location>
        <begin position="1416"/>
        <end position="1533"/>
    </location>
</feature>
<evidence type="ECO:0000256" key="12">
    <source>
        <dbReference type="ARBA" id="ARBA00047583"/>
    </source>
</evidence>
<dbReference type="InterPro" id="IPR035979">
    <property type="entry name" value="RBD_domain_sf"/>
</dbReference>
<feature type="region of interest" description="Disordered" evidence="15">
    <location>
        <begin position="852"/>
        <end position="951"/>
    </location>
</feature>
<dbReference type="FunFam" id="2.170.270.10:FF:000010">
    <property type="entry name" value="Histone-lysine N-methyltransferase"/>
    <property type="match status" value="1"/>
</dbReference>
<evidence type="ECO:0000256" key="4">
    <source>
        <dbReference type="ARBA" id="ARBA00022679"/>
    </source>
</evidence>
<evidence type="ECO:0000256" key="13">
    <source>
        <dbReference type="ARBA" id="ARBA00049129"/>
    </source>
</evidence>
<feature type="compositionally biased region" description="Basic and acidic residues" evidence="15">
    <location>
        <begin position="721"/>
        <end position="732"/>
    </location>
</feature>
<keyword evidence="4" id="KW-0808">Transferase</keyword>
<evidence type="ECO:0000256" key="5">
    <source>
        <dbReference type="ARBA" id="ARBA00022691"/>
    </source>
</evidence>
<keyword evidence="3" id="KW-0489">Methyltransferase</keyword>
<dbReference type="CDD" id="cd19169">
    <property type="entry name" value="SET_SETD1"/>
    <property type="match status" value="1"/>
</dbReference>
<evidence type="ECO:0000256" key="3">
    <source>
        <dbReference type="ARBA" id="ARBA00022603"/>
    </source>
</evidence>
<dbReference type="InterPro" id="IPR037841">
    <property type="entry name" value="SET_SETD1A/B"/>
</dbReference>
<dbReference type="Gene3D" id="2.170.270.10">
    <property type="entry name" value="SET domain"/>
    <property type="match status" value="1"/>
</dbReference>
<evidence type="ECO:0000256" key="1">
    <source>
        <dbReference type="ARBA" id="ARBA00004123"/>
    </source>
</evidence>
<evidence type="ECO:0000259" key="16">
    <source>
        <dbReference type="PROSITE" id="PS50102"/>
    </source>
</evidence>
<dbReference type="SUPFAM" id="SSF82199">
    <property type="entry name" value="SET domain"/>
    <property type="match status" value="1"/>
</dbReference>
<dbReference type="InterPro" id="IPR024657">
    <property type="entry name" value="COMPASS_Set1_N-SET"/>
</dbReference>
<evidence type="ECO:0000256" key="15">
    <source>
        <dbReference type="SAM" id="MobiDB-lite"/>
    </source>
</evidence>
<dbReference type="GO" id="GO:0048188">
    <property type="term" value="C:Set1C/COMPASS complex"/>
    <property type="evidence" value="ECO:0007669"/>
    <property type="project" value="InterPro"/>
</dbReference>
<feature type="compositionally biased region" description="Basic and acidic residues" evidence="15">
    <location>
        <begin position="868"/>
        <end position="890"/>
    </location>
</feature>
<dbReference type="PANTHER" id="PTHR45814">
    <property type="entry name" value="HISTONE-LYSINE N-METHYLTRANSFERASE SETD1"/>
    <property type="match status" value="1"/>
</dbReference>
<feature type="compositionally biased region" description="Basic and acidic residues" evidence="15">
    <location>
        <begin position="1193"/>
        <end position="1210"/>
    </location>
</feature>
<dbReference type="InterPro" id="IPR001214">
    <property type="entry name" value="SET_dom"/>
</dbReference>
<evidence type="ECO:0000256" key="11">
    <source>
        <dbReference type="ARBA" id="ARBA00047571"/>
    </source>
</evidence>
<feature type="region of interest" description="Disordered" evidence="15">
    <location>
        <begin position="206"/>
        <end position="225"/>
    </location>
</feature>
<feature type="compositionally biased region" description="Basic and acidic residues" evidence="15">
    <location>
        <begin position="1142"/>
        <end position="1151"/>
    </location>
</feature>